<dbReference type="InterPro" id="IPR035979">
    <property type="entry name" value="RBD_domain_sf"/>
</dbReference>
<dbReference type="AlphaFoldDB" id="A0A0E9S779"/>
<dbReference type="EMBL" id="GBXM01071505">
    <property type="protein sequence ID" value="JAH37072.1"/>
    <property type="molecule type" value="Transcribed_RNA"/>
</dbReference>
<sequence length="76" mass="8594">MDGITGPEDMRVHQTRKTLASGNDGFYLHLQGLPFSISREDVRVFFKGLLIDDIILMKNRRGQNNGMGIVRFGTLQ</sequence>
<dbReference type="Gene3D" id="3.30.70.330">
    <property type="match status" value="1"/>
</dbReference>
<organism evidence="1">
    <name type="scientific">Anguilla anguilla</name>
    <name type="common">European freshwater eel</name>
    <name type="synonym">Muraena anguilla</name>
    <dbReference type="NCBI Taxonomy" id="7936"/>
    <lineage>
        <taxon>Eukaryota</taxon>
        <taxon>Metazoa</taxon>
        <taxon>Chordata</taxon>
        <taxon>Craniata</taxon>
        <taxon>Vertebrata</taxon>
        <taxon>Euteleostomi</taxon>
        <taxon>Actinopterygii</taxon>
        <taxon>Neopterygii</taxon>
        <taxon>Teleostei</taxon>
        <taxon>Anguilliformes</taxon>
        <taxon>Anguillidae</taxon>
        <taxon>Anguilla</taxon>
    </lineage>
</organism>
<name>A0A0E9S779_ANGAN</name>
<protein>
    <recommendedName>
        <fullName evidence="2">RRM domain-containing protein</fullName>
    </recommendedName>
</protein>
<reference evidence="1" key="1">
    <citation type="submission" date="2014-11" db="EMBL/GenBank/DDBJ databases">
        <authorList>
            <person name="Amaro Gonzalez C."/>
        </authorList>
    </citation>
    <scope>NUCLEOTIDE SEQUENCE</scope>
</reference>
<proteinExistence type="predicted"/>
<reference evidence="1" key="2">
    <citation type="journal article" date="2015" name="Fish Shellfish Immunol.">
        <title>Early steps in the European eel (Anguilla anguilla)-Vibrio vulnificus interaction in the gills: Role of the RtxA13 toxin.</title>
        <authorList>
            <person name="Callol A."/>
            <person name="Pajuelo D."/>
            <person name="Ebbesson L."/>
            <person name="Teles M."/>
            <person name="MacKenzie S."/>
            <person name="Amaro C."/>
        </authorList>
    </citation>
    <scope>NUCLEOTIDE SEQUENCE</scope>
</reference>
<evidence type="ECO:0000313" key="1">
    <source>
        <dbReference type="EMBL" id="JAH37072.1"/>
    </source>
</evidence>
<dbReference type="InterPro" id="IPR012677">
    <property type="entry name" value="Nucleotide-bd_a/b_plait_sf"/>
</dbReference>
<evidence type="ECO:0008006" key="2">
    <source>
        <dbReference type="Google" id="ProtNLM"/>
    </source>
</evidence>
<accession>A0A0E9S779</accession>
<dbReference type="SUPFAM" id="SSF54928">
    <property type="entry name" value="RNA-binding domain, RBD"/>
    <property type="match status" value="1"/>
</dbReference>
<dbReference type="GO" id="GO:0003676">
    <property type="term" value="F:nucleic acid binding"/>
    <property type="evidence" value="ECO:0007669"/>
    <property type="project" value="InterPro"/>
</dbReference>